<protein>
    <recommendedName>
        <fullName evidence="4">Protein kinase domain-containing protein</fullName>
    </recommendedName>
</protein>
<sequence>MQPVIPAPGISSSSPPSAMHNDSRTYTSRSTPEDEESPGDGGAIFSGSHHFTVTGGTFTSINNRSVTPSKPSGKLSQQGLQTFSEYCKDFRMISLGDIYLHEELGLDQGSRIIRCLCIRPSVRRVYSAKIHGQKANATVAIYQGDRAEEEWREDVERYSWLRHPNFVQLHGVTTTPTIHAAIFHEDLIPFRQFLALYRHSPVLTVYIYGYCQTEFMMADEYLVSTFRRPLLFEECTLWIRRSTGQLCADLIPSNGDYWPYGLAEVTRRNGIDTSDASRQETIVVDYLTLEQYHSICYWDLSRHFRISISAPITVTLGAVVAHTLDGPLEGMVEIASFSDVEPDWDDWSGAEGDIMDNGWTRFNSADVLGRTLRLYVEYEPNSGAWPSQANHIFGRHGITSGFENYVRFEIIISDTLEDLASSYLFLCPTHHLQIAHSSFRWPDYPVYWSMDCLGSERLTAEEATQYGFPSIQLITGVHGDFWDGCVYMGLRQFHHGKGFDPDSSEVACHLGFPLYQISGEAEAAFSGKFRL</sequence>
<feature type="compositionally biased region" description="Low complexity" evidence="1">
    <location>
        <begin position="1"/>
        <end position="18"/>
    </location>
</feature>
<organism evidence="2 3">
    <name type="scientific">Mycena albidolilacea</name>
    <dbReference type="NCBI Taxonomy" id="1033008"/>
    <lineage>
        <taxon>Eukaryota</taxon>
        <taxon>Fungi</taxon>
        <taxon>Dikarya</taxon>
        <taxon>Basidiomycota</taxon>
        <taxon>Agaricomycotina</taxon>
        <taxon>Agaricomycetes</taxon>
        <taxon>Agaricomycetidae</taxon>
        <taxon>Agaricales</taxon>
        <taxon>Marasmiineae</taxon>
        <taxon>Mycenaceae</taxon>
        <taxon>Mycena</taxon>
    </lineage>
</organism>
<dbReference type="AlphaFoldDB" id="A0AAD6ZPZ2"/>
<keyword evidence="3" id="KW-1185">Reference proteome</keyword>
<evidence type="ECO:0008006" key="4">
    <source>
        <dbReference type="Google" id="ProtNLM"/>
    </source>
</evidence>
<dbReference type="EMBL" id="JARIHO010000033">
    <property type="protein sequence ID" value="KAJ7333979.1"/>
    <property type="molecule type" value="Genomic_DNA"/>
</dbReference>
<evidence type="ECO:0000256" key="1">
    <source>
        <dbReference type="SAM" id="MobiDB-lite"/>
    </source>
</evidence>
<dbReference type="Proteomes" id="UP001218218">
    <property type="component" value="Unassembled WGS sequence"/>
</dbReference>
<gene>
    <name evidence="2" type="ORF">DFH08DRAFT_939666</name>
</gene>
<proteinExistence type="predicted"/>
<reference evidence="2" key="1">
    <citation type="submission" date="2023-03" db="EMBL/GenBank/DDBJ databases">
        <title>Massive genome expansion in bonnet fungi (Mycena s.s.) driven by repeated elements and novel gene families across ecological guilds.</title>
        <authorList>
            <consortium name="Lawrence Berkeley National Laboratory"/>
            <person name="Harder C.B."/>
            <person name="Miyauchi S."/>
            <person name="Viragh M."/>
            <person name="Kuo A."/>
            <person name="Thoen E."/>
            <person name="Andreopoulos B."/>
            <person name="Lu D."/>
            <person name="Skrede I."/>
            <person name="Drula E."/>
            <person name="Henrissat B."/>
            <person name="Morin E."/>
            <person name="Kohler A."/>
            <person name="Barry K."/>
            <person name="LaButti K."/>
            <person name="Morin E."/>
            <person name="Salamov A."/>
            <person name="Lipzen A."/>
            <person name="Mereny Z."/>
            <person name="Hegedus B."/>
            <person name="Baldrian P."/>
            <person name="Stursova M."/>
            <person name="Weitz H."/>
            <person name="Taylor A."/>
            <person name="Grigoriev I.V."/>
            <person name="Nagy L.G."/>
            <person name="Martin F."/>
            <person name="Kauserud H."/>
        </authorList>
    </citation>
    <scope>NUCLEOTIDE SEQUENCE</scope>
    <source>
        <strain evidence="2">CBHHK002</strain>
    </source>
</reference>
<comment type="caution">
    <text evidence="2">The sequence shown here is derived from an EMBL/GenBank/DDBJ whole genome shotgun (WGS) entry which is preliminary data.</text>
</comment>
<name>A0AAD6ZPZ2_9AGAR</name>
<evidence type="ECO:0000313" key="2">
    <source>
        <dbReference type="EMBL" id="KAJ7333979.1"/>
    </source>
</evidence>
<feature type="region of interest" description="Disordered" evidence="1">
    <location>
        <begin position="1"/>
        <end position="46"/>
    </location>
</feature>
<accession>A0AAD6ZPZ2</accession>
<evidence type="ECO:0000313" key="3">
    <source>
        <dbReference type="Proteomes" id="UP001218218"/>
    </source>
</evidence>